<dbReference type="RefSeq" id="WP_149319320.1">
    <property type="nucleotide sequence ID" value="NZ_VWRN01000005.1"/>
</dbReference>
<sequence length="74" mass="8363">MVAFDMRGRLDFVDDGMAHLRHWRGRSGLISFGAMAKGASSWFLRRGEIGDNPCRVSRTVRLHLVLPRIVPLLS</sequence>
<keyword evidence="2" id="KW-1185">Reference proteome</keyword>
<proteinExistence type="predicted"/>
<dbReference type="Proteomes" id="UP000324324">
    <property type="component" value="Unassembled WGS sequence"/>
</dbReference>
<reference evidence="1 2" key="1">
    <citation type="submission" date="2019-09" db="EMBL/GenBank/DDBJ databases">
        <title>Isolation of a novel species in the genus Cupriavidus from patients with sepsis using whole genome sequencing.</title>
        <authorList>
            <person name="Kweon O.J."/>
            <person name="Lee M.-K."/>
        </authorList>
    </citation>
    <scope>NUCLEOTIDE SEQUENCE [LARGE SCALE GENOMIC DNA]</scope>
    <source>
        <strain evidence="1 2">MKL-01</strain>
    </source>
</reference>
<protein>
    <submittedName>
        <fullName evidence="1">Uncharacterized protein</fullName>
    </submittedName>
</protein>
<gene>
    <name evidence="1" type="ORF">F1599_01005</name>
</gene>
<name>A0A5M8BBS3_9BURK</name>
<dbReference type="AlphaFoldDB" id="A0A5M8BBS3"/>
<organism evidence="1 2">
    <name type="scientific">Cupriavidus cauae</name>
    <dbReference type="NCBI Taxonomy" id="2608999"/>
    <lineage>
        <taxon>Bacteria</taxon>
        <taxon>Pseudomonadati</taxon>
        <taxon>Pseudomonadota</taxon>
        <taxon>Betaproteobacteria</taxon>
        <taxon>Burkholderiales</taxon>
        <taxon>Burkholderiaceae</taxon>
        <taxon>Cupriavidus</taxon>
    </lineage>
</organism>
<dbReference type="EMBL" id="VWRN01000005">
    <property type="protein sequence ID" value="KAA6133228.1"/>
    <property type="molecule type" value="Genomic_DNA"/>
</dbReference>
<evidence type="ECO:0000313" key="2">
    <source>
        <dbReference type="Proteomes" id="UP000324324"/>
    </source>
</evidence>
<accession>A0A5M8BBS3</accession>
<comment type="caution">
    <text evidence="1">The sequence shown here is derived from an EMBL/GenBank/DDBJ whole genome shotgun (WGS) entry which is preliminary data.</text>
</comment>
<evidence type="ECO:0000313" key="1">
    <source>
        <dbReference type="EMBL" id="KAA6133228.1"/>
    </source>
</evidence>